<gene>
    <name evidence="1" type="ORF">ACFFJC_16010</name>
</gene>
<dbReference type="Gene3D" id="1.25.40.10">
    <property type="entry name" value="Tetratricopeptide repeat domain"/>
    <property type="match status" value="1"/>
</dbReference>
<sequence>MYEIVLLLHMQGNVLLKCKAALSRGWEKDMKSLWAVLILMISSAAVSAPANSRSVRSDEMTSAGCSQDANVDTCWRAGVQAEKLGNAEAALAAYEASCTAGFQVGGCYEAGKIYFLNPRLRDYGRSKAKMAQVCESDDVGVAPYACKYLGIIYQKGLSVTPRPERAFGYFAKACFPRGEPFIDGSGCELLGNHIPDANAMGVVGDLWQPDYIAYLAFAMGCSDRMPAQCNQAGVIHRRAVAQSADWLARCAEDAAAVQSLERCEDIVRLALADDYDTRQAFRRGMVRMFHRATDYAG</sequence>
<proteinExistence type="predicted"/>
<accession>A0ABV6CZE3</accession>
<dbReference type="RefSeq" id="WP_379488497.1">
    <property type="nucleotide sequence ID" value="NZ_JBHLWK010000019.1"/>
</dbReference>
<organism evidence="1 2">
    <name type="scientific">Novosphingobium soli</name>
    <dbReference type="NCBI Taxonomy" id="574956"/>
    <lineage>
        <taxon>Bacteria</taxon>
        <taxon>Pseudomonadati</taxon>
        <taxon>Pseudomonadota</taxon>
        <taxon>Alphaproteobacteria</taxon>
        <taxon>Sphingomonadales</taxon>
        <taxon>Sphingomonadaceae</taxon>
        <taxon>Novosphingobium</taxon>
    </lineage>
</organism>
<name>A0ABV6CZE3_9SPHN</name>
<dbReference type="EMBL" id="JBHLWK010000019">
    <property type="protein sequence ID" value="MFC0205771.1"/>
    <property type="molecule type" value="Genomic_DNA"/>
</dbReference>
<dbReference type="InterPro" id="IPR011990">
    <property type="entry name" value="TPR-like_helical_dom_sf"/>
</dbReference>
<reference evidence="1 2" key="1">
    <citation type="submission" date="2024-09" db="EMBL/GenBank/DDBJ databases">
        <authorList>
            <person name="Sun Q."/>
            <person name="Mori K."/>
        </authorList>
    </citation>
    <scope>NUCLEOTIDE SEQUENCE [LARGE SCALE GENOMIC DNA]</scope>
    <source>
        <strain evidence="1 2">CCM 7706</strain>
    </source>
</reference>
<dbReference type="Proteomes" id="UP001589798">
    <property type="component" value="Unassembled WGS sequence"/>
</dbReference>
<comment type="caution">
    <text evidence="1">The sequence shown here is derived from an EMBL/GenBank/DDBJ whole genome shotgun (WGS) entry which is preliminary data.</text>
</comment>
<evidence type="ECO:0000313" key="2">
    <source>
        <dbReference type="Proteomes" id="UP001589798"/>
    </source>
</evidence>
<keyword evidence="2" id="KW-1185">Reference proteome</keyword>
<dbReference type="SUPFAM" id="SSF81901">
    <property type="entry name" value="HCP-like"/>
    <property type="match status" value="1"/>
</dbReference>
<evidence type="ECO:0000313" key="1">
    <source>
        <dbReference type="EMBL" id="MFC0205771.1"/>
    </source>
</evidence>
<protein>
    <submittedName>
        <fullName evidence="1">SEL1-like repeat protein</fullName>
    </submittedName>
</protein>